<keyword evidence="3" id="KW-1185">Reference proteome</keyword>
<dbReference type="Proteomes" id="UP000006727">
    <property type="component" value="Chromosome 3"/>
</dbReference>
<dbReference type="AlphaFoldDB" id="A0A7I4D7I7"/>
<accession>A0A7I4D7I7</accession>
<dbReference type="PANTHER" id="PTHR35754">
    <property type="entry name" value="ATP SYNTHASE SUBUNIT B"/>
    <property type="match status" value="1"/>
</dbReference>
<reference evidence="2" key="3">
    <citation type="submission" date="2020-12" db="UniProtKB">
        <authorList>
            <consortium name="EnsemblPlants"/>
        </authorList>
    </citation>
    <scope>IDENTIFICATION</scope>
</reference>
<dbReference type="FunCoup" id="A0A7I4D7I7">
    <property type="interactions" value="670"/>
</dbReference>
<dbReference type="InParanoid" id="A0A7I4D7I7"/>
<feature type="compositionally biased region" description="Basic and acidic residues" evidence="1">
    <location>
        <begin position="93"/>
        <end position="103"/>
    </location>
</feature>
<gene>
    <name evidence="2" type="primary">LOC112280607</name>
</gene>
<reference evidence="2 3" key="1">
    <citation type="journal article" date="2008" name="Science">
        <title>The Physcomitrella genome reveals evolutionary insights into the conquest of land by plants.</title>
        <authorList>
            <person name="Rensing S."/>
            <person name="Lang D."/>
            <person name="Zimmer A."/>
            <person name="Terry A."/>
            <person name="Salamov A."/>
            <person name="Shapiro H."/>
            <person name="Nishiyama T."/>
            <person name="Perroud P.-F."/>
            <person name="Lindquist E."/>
            <person name="Kamisugi Y."/>
            <person name="Tanahashi T."/>
            <person name="Sakakibara K."/>
            <person name="Fujita T."/>
            <person name="Oishi K."/>
            <person name="Shin-I T."/>
            <person name="Kuroki Y."/>
            <person name="Toyoda A."/>
            <person name="Suzuki Y."/>
            <person name="Hashimoto A."/>
            <person name="Yamaguchi K."/>
            <person name="Sugano A."/>
            <person name="Kohara Y."/>
            <person name="Fujiyama A."/>
            <person name="Anterola A."/>
            <person name="Aoki S."/>
            <person name="Ashton N."/>
            <person name="Barbazuk W.B."/>
            <person name="Barker E."/>
            <person name="Bennetzen J."/>
            <person name="Bezanilla M."/>
            <person name="Blankenship R."/>
            <person name="Cho S.H."/>
            <person name="Dutcher S."/>
            <person name="Estelle M."/>
            <person name="Fawcett J.A."/>
            <person name="Gundlach H."/>
            <person name="Hanada K."/>
            <person name="Heyl A."/>
            <person name="Hicks K.A."/>
            <person name="Hugh J."/>
            <person name="Lohr M."/>
            <person name="Mayer K."/>
            <person name="Melkozernov A."/>
            <person name="Murata T."/>
            <person name="Nelson D."/>
            <person name="Pils B."/>
            <person name="Prigge M."/>
            <person name="Reiss B."/>
            <person name="Renner T."/>
            <person name="Rombauts S."/>
            <person name="Rushton P."/>
            <person name="Sanderfoot A."/>
            <person name="Schween G."/>
            <person name="Shiu S.-H."/>
            <person name="Stueber K."/>
            <person name="Theodoulou F.L."/>
            <person name="Tu H."/>
            <person name="Van de Peer Y."/>
            <person name="Verrier P.J."/>
            <person name="Waters E."/>
            <person name="Wood A."/>
            <person name="Yang L."/>
            <person name="Cove D."/>
            <person name="Cuming A."/>
            <person name="Hasebe M."/>
            <person name="Lucas S."/>
            <person name="Mishler D.B."/>
            <person name="Reski R."/>
            <person name="Grigoriev I."/>
            <person name="Quatrano R.S."/>
            <person name="Boore J.L."/>
        </authorList>
    </citation>
    <scope>NUCLEOTIDE SEQUENCE [LARGE SCALE GENOMIC DNA]</scope>
    <source>
        <strain evidence="2 3">cv. Gransden 2004</strain>
    </source>
</reference>
<evidence type="ECO:0000256" key="1">
    <source>
        <dbReference type="SAM" id="MobiDB-lite"/>
    </source>
</evidence>
<dbReference type="RefSeq" id="XP_024372030.1">
    <property type="nucleotide sequence ID" value="XM_024516262.2"/>
</dbReference>
<dbReference type="EMBL" id="ABEU02000003">
    <property type="status" value="NOT_ANNOTATED_CDS"/>
    <property type="molecule type" value="Genomic_DNA"/>
</dbReference>
<evidence type="ECO:0000313" key="3">
    <source>
        <dbReference type="Proteomes" id="UP000006727"/>
    </source>
</evidence>
<dbReference type="EnsemblPlants" id="Pp3c3_14090V3.3">
    <property type="protein sequence ID" value="Pp3c3_14090V3.3"/>
    <property type="gene ID" value="Pp3c3_14090"/>
</dbReference>
<sequence>MEALERLQAVHAHLRLLHTHDIITTHSPSNRFLADFLLLLGESAGNSAEMEELCGVLVHAIPKMMRTSLFDEMACANASAAGSRSVPNSPRSPGDELKIEDVTPPKSNRKGHRRSKNSEMSPFVREKTLTTPDHRSASYEGGVVNCLISFKSMERARSTLEDFCRSYFMFHNMDVHNPIHVFRYLPLLVFVESYIYQLDEQNEDQLCFSALTGDSKPSCEVSSEFASGLGKDPFAGLRVVLQEHDLLTKRIEDELMNGLHYWHLEHILCTAISAKEEVKADDVVEALRLKSFDYRVLNLLMYGLRNEPVNEAHFEFLSISELLVEMADDLYDYEADIGKNSFNVLRMFLYIFGPSEAPTMLADFIGRSEDKYQILLTELEPHLQVQYNKRCEEAVKEGVYKGSHRCEGQAKTRMPTANTLLP</sequence>
<name>A0A7I4D7I7_PHYPA</name>
<dbReference type="PANTHER" id="PTHR35754:SF2">
    <property type="entry name" value="ATP SYNTHASE SUBUNIT B"/>
    <property type="match status" value="1"/>
</dbReference>
<reference evidence="2 3" key="2">
    <citation type="journal article" date="2018" name="Plant J.">
        <title>The Physcomitrella patens chromosome-scale assembly reveals moss genome structure and evolution.</title>
        <authorList>
            <person name="Lang D."/>
            <person name="Ullrich K.K."/>
            <person name="Murat F."/>
            <person name="Fuchs J."/>
            <person name="Jenkins J."/>
            <person name="Haas F.B."/>
            <person name="Piednoel M."/>
            <person name="Gundlach H."/>
            <person name="Van Bel M."/>
            <person name="Meyberg R."/>
            <person name="Vives C."/>
            <person name="Morata J."/>
            <person name="Symeonidi A."/>
            <person name="Hiss M."/>
            <person name="Muchero W."/>
            <person name="Kamisugi Y."/>
            <person name="Saleh O."/>
            <person name="Blanc G."/>
            <person name="Decker E.L."/>
            <person name="van Gessel N."/>
            <person name="Grimwood J."/>
            <person name="Hayes R.D."/>
            <person name="Graham S.W."/>
            <person name="Gunter L.E."/>
            <person name="McDaniel S.F."/>
            <person name="Hoernstein S.N.W."/>
            <person name="Larsson A."/>
            <person name="Li F.W."/>
            <person name="Perroud P.F."/>
            <person name="Phillips J."/>
            <person name="Ranjan P."/>
            <person name="Rokshar D.S."/>
            <person name="Rothfels C.J."/>
            <person name="Schneider L."/>
            <person name="Shu S."/>
            <person name="Stevenson D.W."/>
            <person name="Thummler F."/>
            <person name="Tillich M."/>
            <person name="Villarreal Aguilar J.C."/>
            <person name="Widiez T."/>
            <person name="Wong G.K."/>
            <person name="Wymore A."/>
            <person name="Zhang Y."/>
            <person name="Zimmer A.D."/>
            <person name="Quatrano R.S."/>
            <person name="Mayer K.F.X."/>
            <person name="Goodstein D."/>
            <person name="Casacuberta J.M."/>
            <person name="Vandepoele K."/>
            <person name="Reski R."/>
            <person name="Cuming A.C."/>
            <person name="Tuskan G.A."/>
            <person name="Maumus F."/>
            <person name="Salse J."/>
            <person name="Schmutz J."/>
            <person name="Rensing S.A."/>
        </authorList>
    </citation>
    <scope>NUCLEOTIDE SEQUENCE [LARGE SCALE GENOMIC DNA]</scope>
    <source>
        <strain evidence="2 3">cv. Gransden 2004</strain>
    </source>
</reference>
<feature type="compositionally biased region" description="Polar residues" evidence="1">
    <location>
        <begin position="80"/>
        <end position="91"/>
    </location>
</feature>
<feature type="compositionally biased region" description="Basic and acidic residues" evidence="1">
    <location>
        <begin position="124"/>
        <end position="135"/>
    </location>
</feature>
<organism evidence="2 3">
    <name type="scientific">Physcomitrium patens</name>
    <name type="common">Spreading-leaved earth moss</name>
    <name type="synonym">Physcomitrella patens</name>
    <dbReference type="NCBI Taxonomy" id="3218"/>
    <lineage>
        <taxon>Eukaryota</taxon>
        <taxon>Viridiplantae</taxon>
        <taxon>Streptophyta</taxon>
        <taxon>Embryophyta</taxon>
        <taxon>Bryophyta</taxon>
        <taxon>Bryophytina</taxon>
        <taxon>Bryopsida</taxon>
        <taxon>Funariidae</taxon>
        <taxon>Funariales</taxon>
        <taxon>Funariaceae</taxon>
        <taxon>Physcomitrium</taxon>
    </lineage>
</organism>
<dbReference type="OrthoDB" id="511315at2759"/>
<protein>
    <submittedName>
        <fullName evidence="2">Uncharacterized protein</fullName>
    </submittedName>
</protein>
<dbReference type="KEGG" id="ppp:112280607"/>
<dbReference type="GeneID" id="112280607"/>
<dbReference type="Gramene" id="Pp3c3_14090V3.3">
    <property type="protein sequence ID" value="Pp3c3_14090V3.3"/>
    <property type="gene ID" value="Pp3c3_14090"/>
</dbReference>
<evidence type="ECO:0000313" key="2">
    <source>
        <dbReference type="EnsemblPlants" id="Pp3c3_14090V3.3"/>
    </source>
</evidence>
<feature type="region of interest" description="Disordered" evidence="1">
    <location>
        <begin position="80"/>
        <end position="135"/>
    </location>
</feature>
<proteinExistence type="predicted"/>